<dbReference type="EMBL" id="BMAW01076436">
    <property type="protein sequence ID" value="GFU01515.1"/>
    <property type="molecule type" value="Genomic_DNA"/>
</dbReference>
<comment type="caution">
    <text evidence="1">The sequence shown here is derived from an EMBL/GenBank/DDBJ whole genome shotgun (WGS) entry which is preliminary data.</text>
</comment>
<accession>A0A8X6Q4F8</accession>
<dbReference type="Proteomes" id="UP000887013">
    <property type="component" value="Unassembled WGS sequence"/>
</dbReference>
<protein>
    <submittedName>
        <fullName evidence="1">Uncharacterized protein</fullName>
    </submittedName>
</protein>
<evidence type="ECO:0000313" key="2">
    <source>
        <dbReference type="Proteomes" id="UP000887013"/>
    </source>
</evidence>
<proteinExistence type="predicted"/>
<gene>
    <name evidence="1" type="ORF">NPIL_233171</name>
</gene>
<organism evidence="1 2">
    <name type="scientific">Nephila pilipes</name>
    <name type="common">Giant wood spider</name>
    <name type="synonym">Nephila maculata</name>
    <dbReference type="NCBI Taxonomy" id="299642"/>
    <lineage>
        <taxon>Eukaryota</taxon>
        <taxon>Metazoa</taxon>
        <taxon>Ecdysozoa</taxon>
        <taxon>Arthropoda</taxon>
        <taxon>Chelicerata</taxon>
        <taxon>Arachnida</taxon>
        <taxon>Araneae</taxon>
        <taxon>Araneomorphae</taxon>
        <taxon>Entelegynae</taxon>
        <taxon>Araneoidea</taxon>
        <taxon>Nephilidae</taxon>
        <taxon>Nephila</taxon>
    </lineage>
</organism>
<evidence type="ECO:0000313" key="1">
    <source>
        <dbReference type="EMBL" id="GFU01515.1"/>
    </source>
</evidence>
<name>A0A8X6Q4F8_NEPPI</name>
<dbReference type="AlphaFoldDB" id="A0A8X6Q4F8"/>
<sequence length="78" mass="9414">MLEQSRQAFLFRWFCTTKFLRWCQTRTCILLKTDPHFWSRSNDHSGYSAIKDRFMLLNINPPSSPWPFVPTKEFGRKN</sequence>
<keyword evidence="2" id="KW-1185">Reference proteome</keyword>
<reference evidence="1" key="1">
    <citation type="submission" date="2020-08" db="EMBL/GenBank/DDBJ databases">
        <title>Multicomponent nature underlies the extraordinary mechanical properties of spider dragline silk.</title>
        <authorList>
            <person name="Kono N."/>
            <person name="Nakamura H."/>
            <person name="Mori M."/>
            <person name="Yoshida Y."/>
            <person name="Ohtoshi R."/>
            <person name="Malay A.D."/>
            <person name="Moran D.A.P."/>
            <person name="Tomita M."/>
            <person name="Numata K."/>
            <person name="Arakawa K."/>
        </authorList>
    </citation>
    <scope>NUCLEOTIDE SEQUENCE</scope>
</reference>